<reference evidence="14 15" key="1">
    <citation type="submission" date="2017-01" db="EMBL/GenBank/DDBJ databases">
        <authorList>
            <person name="Varghese N."/>
            <person name="Submissions S."/>
        </authorList>
    </citation>
    <scope>NUCLEOTIDE SEQUENCE [LARGE SCALE GENOMIC DNA]</scope>
    <source>
        <strain evidence="14 15">ATCC 23464</strain>
    </source>
</reference>
<name>A0ABY1KC23_9BACL</name>
<keyword evidence="3" id="KW-1003">Cell membrane</keyword>
<dbReference type="Proteomes" id="UP000186666">
    <property type="component" value="Unassembled WGS sequence"/>
</dbReference>
<sequence length="285" mass="31421">MHIISVLLVLVSGISHALWNLLTKRSENKQLFLCIIFIPSTVLLLPPFLKELANPNMSAQGYILLVLSMIIQGGYAHFLVKSLTHGDLSQVYPMMRGISTFLLPLVSVLFLNETLSVWGWIGLMCIVTGFVMTSGLIFMKQRQTIPFKVILYTVGVGFCTMSYVLVDKINLQHFSPIALLEASNIGFMLGLMPHIKFKKVNWSGVLKKNAVLIGVGSILSPGSYFLFLLALNLSPLTYIAPLREIGTVIGTLAGIYLLHEKKELVRIVSASIIFIGIVLIGFLGI</sequence>
<comment type="similarity">
    <text evidence="2">Belongs to the EamA transporter family.</text>
</comment>
<dbReference type="RefSeq" id="WP_068590505.1">
    <property type="nucleotide sequence ID" value="NZ_FTNK01000020.1"/>
</dbReference>
<protein>
    <submittedName>
        <fullName evidence="14">EamA-like transporter family protein</fullName>
    </submittedName>
</protein>
<feature type="transmembrane region" description="Helical" evidence="12">
    <location>
        <begin position="92"/>
        <end position="111"/>
    </location>
</feature>
<evidence type="ECO:0000256" key="4">
    <source>
        <dbReference type="ARBA" id="ARBA00022516"/>
    </source>
</evidence>
<keyword evidence="11 12" id="KW-0472">Membrane</keyword>
<evidence type="ECO:0000256" key="5">
    <source>
        <dbReference type="ARBA" id="ARBA00022519"/>
    </source>
</evidence>
<dbReference type="InterPro" id="IPR000390">
    <property type="entry name" value="Small_drug/metabolite_transptr"/>
</dbReference>
<evidence type="ECO:0000313" key="14">
    <source>
        <dbReference type="EMBL" id="SIR58171.1"/>
    </source>
</evidence>
<comment type="caution">
    <text evidence="14">The sequence shown here is derived from an EMBL/GenBank/DDBJ whole genome shotgun (WGS) entry which is preliminary data.</text>
</comment>
<keyword evidence="8" id="KW-0448">Lipopolysaccharide biosynthesis</keyword>
<keyword evidence="9 12" id="KW-1133">Transmembrane helix</keyword>
<feature type="transmembrane region" description="Helical" evidence="12">
    <location>
        <begin position="236"/>
        <end position="257"/>
    </location>
</feature>
<comment type="subcellular location">
    <subcellularLocation>
        <location evidence="1">Cell membrane</location>
        <topology evidence="1">Multi-pass membrane protein</topology>
    </subcellularLocation>
</comment>
<feature type="transmembrane region" description="Helical" evidence="12">
    <location>
        <begin position="209"/>
        <end position="230"/>
    </location>
</feature>
<evidence type="ECO:0000256" key="9">
    <source>
        <dbReference type="ARBA" id="ARBA00022989"/>
    </source>
</evidence>
<keyword evidence="4" id="KW-0444">Lipid biosynthesis</keyword>
<feature type="transmembrane region" description="Helical" evidence="12">
    <location>
        <begin position="178"/>
        <end position="197"/>
    </location>
</feature>
<dbReference type="PANTHER" id="PTHR30561:SF9">
    <property type="entry name" value="4-AMINO-4-DEOXY-L-ARABINOSE-PHOSPHOUNDECAPRENOL FLIPPASE SUBUNIT ARNF-RELATED"/>
    <property type="match status" value="1"/>
</dbReference>
<organism evidence="14 15">
    <name type="scientific">Paenibacillus macquariensis</name>
    <dbReference type="NCBI Taxonomy" id="948756"/>
    <lineage>
        <taxon>Bacteria</taxon>
        <taxon>Bacillati</taxon>
        <taxon>Bacillota</taxon>
        <taxon>Bacilli</taxon>
        <taxon>Bacillales</taxon>
        <taxon>Paenibacillaceae</taxon>
        <taxon>Paenibacillus</taxon>
    </lineage>
</organism>
<evidence type="ECO:0000256" key="12">
    <source>
        <dbReference type="SAM" id="Phobius"/>
    </source>
</evidence>
<feature type="transmembrane region" description="Helical" evidence="12">
    <location>
        <begin position="61"/>
        <end position="80"/>
    </location>
</feature>
<feature type="transmembrane region" description="Helical" evidence="12">
    <location>
        <begin position="6"/>
        <end position="22"/>
    </location>
</feature>
<evidence type="ECO:0000313" key="15">
    <source>
        <dbReference type="Proteomes" id="UP000186666"/>
    </source>
</evidence>
<feature type="transmembrane region" description="Helical" evidence="12">
    <location>
        <begin position="117"/>
        <end position="137"/>
    </location>
</feature>
<feature type="domain" description="EamA" evidence="13">
    <location>
        <begin position="149"/>
        <end position="281"/>
    </location>
</feature>
<feature type="transmembrane region" description="Helical" evidence="12">
    <location>
        <begin position="149"/>
        <end position="166"/>
    </location>
</feature>
<evidence type="ECO:0000259" key="13">
    <source>
        <dbReference type="Pfam" id="PF00892"/>
    </source>
</evidence>
<keyword evidence="5" id="KW-0997">Cell inner membrane</keyword>
<feature type="domain" description="EamA" evidence="13">
    <location>
        <begin position="4"/>
        <end position="134"/>
    </location>
</feature>
<gene>
    <name evidence="14" type="ORF">SAMN05421578_12029</name>
</gene>
<accession>A0ABY1KC23</accession>
<evidence type="ECO:0000256" key="2">
    <source>
        <dbReference type="ARBA" id="ARBA00007362"/>
    </source>
</evidence>
<evidence type="ECO:0000256" key="7">
    <source>
        <dbReference type="ARBA" id="ARBA00022692"/>
    </source>
</evidence>
<feature type="transmembrane region" description="Helical" evidence="12">
    <location>
        <begin position="31"/>
        <end position="49"/>
    </location>
</feature>
<keyword evidence="6" id="KW-0441">Lipid A biosynthesis</keyword>
<dbReference type="InterPro" id="IPR000620">
    <property type="entry name" value="EamA_dom"/>
</dbReference>
<dbReference type="Gene3D" id="1.10.3730.20">
    <property type="match status" value="2"/>
</dbReference>
<evidence type="ECO:0000256" key="11">
    <source>
        <dbReference type="ARBA" id="ARBA00023136"/>
    </source>
</evidence>
<keyword evidence="7 12" id="KW-0812">Transmembrane</keyword>
<evidence type="ECO:0000256" key="10">
    <source>
        <dbReference type="ARBA" id="ARBA00023098"/>
    </source>
</evidence>
<evidence type="ECO:0000256" key="3">
    <source>
        <dbReference type="ARBA" id="ARBA00022475"/>
    </source>
</evidence>
<dbReference type="Pfam" id="PF00892">
    <property type="entry name" value="EamA"/>
    <property type="match status" value="2"/>
</dbReference>
<feature type="transmembrane region" description="Helical" evidence="12">
    <location>
        <begin position="264"/>
        <end position="284"/>
    </location>
</feature>
<keyword evidence="10" id="KW-0443">Lipid metabolism</keyword>
<dbReference type="PANTHER" id="PTHR30561">
    <property type="entry name" value="SMR FAMILY PROTON-DEPENDENT DRUG EFFLUX TRANSPORTER SUGE"/>
    <property type="match status" value="1"/>
</dbReference>
<dbReference type="EMBL" id="FTNK01000020">
    <property type="protein sequence ID" value="SIR58171.1"/>
    <property type="molecule type" value="Genomic_DNA"/>
</dbReference>
<keyword evidence="15" id="KW-1185">Reference proteome</keyword>
<evidence type="ECO:0000256" key="1">
    <source>
        <dbReference type="ARBA" id="ARBA00004651"/>
    </source>
</evidence>
<evidence type="ECO:0000256" key="6">
    <source>
        <dbReference type="ARBA" id="ARBA00022556"/>
    </source>
</evidence>
<dbReference type="InterPro" id="IPR037185">
    <property type="entry name" value="EmrE-like"/>
</dbReference>
<dbReference type="SUPFAM" id="SSF103481">
    <property type="entry name" value="Multidrug resistance efflux transporter EmrE"/>
    <property type="match status" value="2"/>
</dbReference>
<evidence type="ECO:0000256" key="8">
    <source>
        <dbReference type="ARBA" id="ARBA00022985"/>
    </source>
</evidence>
<proteinExistence type="inferred from homology"/>